<protein>
    <submittedName>
        <fullName evidence="2">Uncharacterized protein</fullName>
    </submittedName>
</protein>
<feature type="chain" id="PRO_5003713633" evidence="1">
    <location>
        <begin position="39"/>
        <end position="121"/>
    </location>
</feature>
<evidence type="ECO:0000313" key="2">
    <source>
        <dbReference type="EMBL" id="EIT68986.1"/>
    </source>
</evidence>
<dbReference type="RefSeq" id="WP_007185511.1">
    <property type="nucleotide sequence ID" value="NZ_AKGD01000002.1"/>
</dbReference>
<evidence type="ECO:0000313" key="3">
    <source>
        <dbReference type="Proteomes" id="UP000003704"/>
    </source>
</evidence>
<gene>
    <name evidence="2" type="ORF">WQQ_25680</name>
</gene>
<accession>I8HZI2</accession>
<dbReference type="Proteomes" id="UP000003704">
    <property type="component" value="Unassembled WGS sequence"/>
</dbReference>
<feature type="signal peptide" evidence="1">
    <location>
        <begin position="1"/>
        <end position="38"/>
    </location>
</feature>
<keyword evidence="1" id="KW-0732">Signal</keyword>
<dbReference type="EMBL" id="AKGD01000002">
    <property type="protein sequence ID" value="EIT68986.1"/>
    <property type="molecule type" value="Genomic_DNA"/>
</dbReference>
<comment type="caution">
    <text evidence="2">The sequence shown here is derived from an EMBL/GenBank/DDBJ whole genome shotgun (WGS) entry which is preliminary data.</text>
</comment>
<reference evidence="2 3" key="1">
    <citation type="journal article" date="2012" name="J. Bacteriol.">
        <title>Genome Sequence of n-Alkane-Degrading Hydrocarboniphaga effusa Strain AP103T (ATCC BAA-332T).</title>
        <authorList>
            <person name="Chang H.K."/>
            <person name="Zylstra G.J."/>
            <person name="Chae J.C."/>
        </authorList>
    </citation>
    <scope>NUCLEOTIDE SEQUENCE [LARGE SCALE GENOMIC DNA]</scope>
    <source>
        <strain evidence="2 3">AP103</strain>
    </source>
</reference>
<dbReference type="PATRIC" id="fig|1172194.4.peg.2480"/>
<sequence length="121" mass="12951">MQNLNIIRNTFSHATRAMSISGLVLSCGIAFASLSSTAADASAMPLASTAVGLQIAAQADAALRQQDIELRSELQQQLQQQLFTARTDAALLQQQIELRSELETQLQSLLPSLALQVASAR</sequence>
<organism evidence="2 3">
    <name type="scientific">Hydrocarboniphaga effusa AP103</name>
    <dbReference type="NCBI Taxonomy" id="1172194"/>
    <lineage>
        <taxon>Bacteria</taxon>
        <taxon>Pseudomonadati</taxon>
        <taxon>Pseudomonadota</taxon>
        <taxon>Gammaproteobacteria</taxon>
        <taxon>Nevskiales</taxon>
        <taxon>Nevskiaceae</taxon>
        <taxon>Hydrocarboniphaga</taxon>
    </lineage>
</organism>
<evidence type="ECO:0000256" key="1">
    <source>
        <dbReference type="SAM" id="SignalP"/>
    </source>
</evidence>
<proteinExistence type="predicted"/>
<name>I8HZI2_9GAMM</name>
<keyword evidence="3" id="KW-1185">Reference proteome</keyword>
<dbReference type="AlphaFoldDB" id="I8HZI2"/>